<dbReference type="Proteomes" id="UP001141659">
    <property type="component" value="Unassembled WGS sequence"/>
</dbReference>
<proteinExistence type="predicted"/>
<gene>
    <name evidence="1" type="ORF">H5P34_10010</name>
</gene>
<accession>A0AAW5T0W9</accession>
<organism evidence="1 2">
    <name type="scientific">Mycolicibacterium porcinum</name>
    <dbReference type="NCBI Taxonomy" id="39693"/>
    <lineage>
        <taxon>Bacteria</taxon>
        <taxon>Bacillati</taxon>
        <taxon>Actinomycetota</taxon>
        <taxon>Actinomycetes</taxon>
        <taxon>Mycobacteriales</taxon>
        <taxon>Mycobacteriaceae</taxon>
        <taxon>Mycolicibacterium</taxon>
    </lineage>
</organism>
<reference evidence="1" key="1">
    <citation type="submission" date="2020-07" db="EMBL/GenBank/DDBJ databases">
        <authorList>
            <person name="Pettersson B.M.F."/>
            <person name="Behra P.R.K."/>
            <person name="Ramesh M."/>
            <person name="Das S."/>
            <person name="Dasgupta S."/>
            <person name="Kirsebom L.A."/>
        </authorList>
    </citation>
    <scope>NUCLEOTIDE SEQUENCE</scope>
    <source>
        <strain evidence="1">DSM 44242</strain>
    </source>
</reference>
<reference evidence="1" key="2">
    <citation type="journal article" date="2022" name="BMC Genomics">
        <title>Comparative genome analysis of mycobacteria focusing on tRNA and non-coding RNA.</title>
        <authorList>
            <person name="Behra P.R.K."/>
            <person name="Pettersson B.M.F."/>
            <person name="Ramesh M."/>
            <person name="Das S."/>
            <person name="Dasgupta S."/>
            <person name="Kirsebom L.A."/>
        </authorList>
    </citation>
    <scope>NUCLEOTIDE SEQUENCE</scope>
    <source>
        <strain evidence="1">DSM 44242</strain>
    </source>
</reference>
<comment type="caution">
    <text evidence="1">The sequence shown here is derived from an EMBL/GenBank/DDBJ whole genome shotgun (WGS) entry which is preliminary data.</text>
</comment>
<dbReference type="AlphaFoldDB" id="A0AAW5T0W9"/>
<protein>
    <submittedName>
        <fullName evidence="1">Uncharacterized protein</fullName>
    </submittedName>
</protein>
<dbReference type="EMBL" id="JACKVC010000012">
    <property type="protein sequence ID" value="MCV7388376.1"/>
    <property type="molecule type" value="Genomic_DNA"/>
</dbReference>
<sequence>MASNSRRSAGTQTFADVLKIWFAGKRPNPAADLADFQSGVTLQVSCFLRAQGETSRGTFGTLSLTRGEPVSWRGRDKKVVTLNPPSTLTELREKAVGPKFTAFDLACAAGSFGAQIPTLDVQLVKTALGTS</sequence>
<dbReference type="RefSeq" id="WP_036448070.1">
    <property type="nucleotide sequence ID" value="NZ_JACKVC010000012.1"/>
</dbReference>
<evidence type="ECO:0000313" key="1">
    <source>
        <dbReference type="EMBL" id="MCV7388376.1"/>
    </source>
</evidence>
<evidence type="ECO:0000313" key="2">
    <source>
        <dbReference type="Proteomes" id="UP001141659"/>
    </source>
</evidence>
<name>A0AAW5T0W9_9MYCO</name>